<dbReference type="EMBL" id="VTPC01020026">
    <property type="protein sequence ID" value="KAF2891903.1"/>
    <property type="molecule type" value="Genomic_DNA"/>
</dbReference>
<gene>
    <name evidence="2" type="ORF">ILUMI_14270</name>
</gene>
<proteinExistence type="predicted"/>
<keyword evidence="3" id="KW-1185">Reference proteome</keyword>
<dbReference type="OrthoDB" id="410542at2759"/>
<feature type="region of interest" description="Disordered" evidence="1">
    <location>
        <begin position="47"/>
        <end position="66"/>
    </location>
</feature>
<protein>
    <submittedName>
        <fullName evidence="2">Uncharacterized protein</fullName>
    </submittedName>
</protein>
<evidence type="ECO:0000313" key="3">
    <source>
        <dbReference type="Proteomes" id="UP000801492"/>
    </source>
</evidence>
<organism evidence="2 3">
    <name type="scientific">Ignelater luminosus</name>
    <name type="common">Cucubano</name>
    <name type="synonym">Pyrophorus luminosus</name>
    <dbReference type="NCBI Taxonomy" id="2038154"/>
    <lineage>
        <taxon>Eukaryota</taxon>
        <taxon>Metazoa</taxon>
        <taxon>Ecdysozoa</taxon>
        <taxon>Arthropoda</taxon>
        <taxon>Hexapoda</taxon>
        <taxon>Insecta</taxon>
        <taxon>Pterygota</taxon>
        <taxon>Neoptera</taxon>
        <taxon>Endopterygota</taxon>
        <taxon>Coleoptera</taxon>
        <taxon>Polyphaga</taxon>
        <taxon>Elateriformia</taxon>
        <taxon>Elateroidea</taxon>
        <taxon>Elateridae</taxon>
        <taxon>Agrypninae</taxon>
        <taxon>Pyrophorini</taxon>
        <taxon>Ignelater</taxon>
    </lineage>
</organism>
<name>A0A8K0CW85_IGNLU</name>
<dbReference type="SUPFAM" id="SSF56219">
    <property type="entry name" value="DNase I-like"/>
    <property type="match status" value="1"/>
</dbReference>
<sequence>MTRRGYGYIKIGTWNVRGNLCQKKPELTNELKENQIEIVALTGTKKKGQGVEEADDGNHTAYEGPVGRHGECPSVLSRNEKSTIDLCVANGLIVANKFYPTNKFISTPEFRRKEMKNQL</sequence>
<evidence type="ECO:0000256" key="1">
    <source>
        <dbReference type="SAM" id="MobiDB-lite"/>
    </source>
</evidence>
<comment type="caution">
    <text evidence="2">The sequence shown here is derived from an EMBL/GenBank/DDBJ whole genome shotgun (WGS) entry which is preliminary data.</text>
</comment>
<accession>A0A8K0CW85</accession>
<reference evidence="2" key="1">
    <citation type="submission" date="2019-08" db="EMBL/GenBank/DDBJ databases">
        <title>The genome of the North American firefly Photinus pyralis.</title>
        <authorList>
            <consortium name="Photinus pyralis genome working group"/>
            <person name="Fallon T.R."/>
            <person name="Sander Lower S.E."/>
            <person name="Weng J.-K."/>
        </authorList>
    </citation>
    <scope>NUCLEOTIDE SEQUENCE</scope>
    <source>
        <strain evidence="2">TRF0915ILg1</strain>
        <tissue evidence="2">Whole body</tissue>
    </source>
</reference>
<dbReference type="Proteomes" id="UP000801492">
    <property type="component" value="Unassembled WGS sequence"/>
</dbReference>
<dbReference type="InterPro" id="IPR036691">
    <property type="entry name" value="Endo/exonu/phosph_ase_sf"/>
</dbReference>
<dbReference type="AlphaFoldDB" id="A0A8K0CW85"/>
<evidence type="ECO:0000313" key="2">
    <source>
        <dbReference type="EMBL" id="KAF2891903.1"/>
    </source>
</evidence>